<dbReference type="Pfam" id="PF13912">
    <property type="entry name" value="zf-C2H2_6"/>
    <property type="match status" value="1"/>
</dbReference>
<dbReference type="AlphaFoldDB" id="A0A9D4RAY2"/>
<proteinExistence type="inferred from homology"/>
<feature type="compositionally biased region" description="Basic and acidic residues" evidence="12">
    <location>
        <begin position="527"/>
        <end position="550"/>
    </location>
</feature>
<keyword evidence="4" id="KW-0677">Repeat</keyword>
<dbReference type="Proteomes" id="UP000828390">
    <property type="component" value="Unassembled WGS sequence"/>
</dbReference>
<dbReference type="EMBL" id="JAIWYP010000002">
    <property type="protein sequence ID" value="KAH3860072.1"/>
    <property type="molecule type" value="Genomic_DNA"/>
</dbReference>
<evidence type="ECO:0000256" key="2">
    <source>
        <dbReference type="ARBA" id="ARBA00006991"/>
    </source>
</evidence>
<evidence type="ECO:0000256" key="3">
    <source>
        <dbReference type="ARBA" id="ARBA00022723"/>
    </source>
</evidence>
<feature type="domain" description="C2H2-type" evidence="13">
    <location>
        <begin position="305"/>
        <end position="332"/>
    </location>
</feature>
<dbReference type="FunFam" id="3.30.160.60:FF:000466">
    <property type="entry name" value="zinc finger protein 62 homolog"/>
    <property type="match status" value="1"/>
</dbReference>
<dbReference type="SMART" id="SM00355">
    <property type="entry name" value="ZnF_C2H2"/>
    <property type="match status" value="8"/>
</dbReference>
<dbReference type="Gene3D" id="3.30.160.60">
    <property type="entry name" value="Classic Zinc Finger"/>
    <property type="match status" value="5"/>
</dbReference>
<feature type="compositionally biased region" description="Basic and acidic residues" evidence="12">
    <location>
        <begin position="568"/>
        <end position="579"/>
    </location>
</feature>
<dbReference type="PROSITE" id="PS50157">
    <property type="entry name" value="ZINC_FINGER_C2H2_2"/>
    <property type="match status" value="7"/>
</dbReference>
<name>A0A9D4RAY2_DREPO</name>
<comment type="caution">
    <text evidence="14">The sequence shown here is derived from an EMBL/GenBank/DDBJ whole genome shotgun (WGS) entry which is preliminary data.</text>
</comment>
<evidence type="ECO:0000256" key="6">
    <source>
        <dbReference type="ARBA" id="ARBA00022833"/>
    </source>
</evidence>
<comment type="subcellular location">
    <subcellularLocation>
        <location evidence="1">Nucleus</location>
    </subcellularLocation>
</comment>
<keyword evidence="7" id="KW-0805">Transcription regulation</keyword>
<feature type="domain" description="C2H2-type" evidence="13">
    <location>
        <begin position="249"/>
        <end position="276"/>
    </location>
</feature>
<dbReference type="FunFam" id="3.30.160.60:FF:000965">
    <property type="entry name" value="Neurotrophin receptor-interacting factor homolog"/>
    <property type="match status" value="2"/>
</dbReference>
<dbReference type="PROSITE" id="PS00028">
    <property type="entry name" value="ZINC_FINGER_C2H2_1"/>
    <property type="match status" value="8"/>
</dbReference>
<evidence type="ECO:0000313" key="15">
    <source>
        <dbReference type="Proteomes" id="UP000828390"/>
    </source>
</evidence>
<dbReference type="PANTHER" id="PTHR24393">
    <property type="entry name" value="ZINC FINGER PROTEIN"/>
    <property type="match status" value="1"/>
</dbReference>
<evidence type="ECO:0000256" key="10">
    <source>
        <dbReference type="ARBA" id="ARBA00023242"/>
    </source>
</evidence>
<feature type="domain" description="C2H2-type" evidence="13">
    <location>
        <begin position="659"/>
        <end position="686"/>
    </location>
</feature>
<dbReference type="InterPro" id="IPR013087">
    <property type="entry name" value="Znf_C2H2_type"/>
</dbReference>
<dbReference type="PANTHER" id="PTHR24393:SF15">
    <property type="entry name" value="IP01243P-RELATED"/>
    <property type="match status" value="1"/>
</dbReference>
<dbReference type="GO" id="GO:0008270">
    <property type="term" value="F:zinc ion binding"/>
    <property type="evidence" value="ECO:0007669"/>
    <property type="project" value="UniProtKB-KW"/>
</dbReference>
<evidence type="ECO:0000256" key="8">
    <source>
        <dbReference type="ARBA" id="ARBA00023125"/>
    </source>
</evidence>
<evidence type="ECO:0000313" key="14">
    <source>
        <dbReference type="EMBL" id="KAH3860072.1"/>
    </source>
</evidence>
<reference evidence="14" key="2">
    <citation type="submission" date="2020-11" db="EMBL/GenBank/DDBJ databases">
        <authorList>
            <person name="McCartney M.A."/>
            <person name="Auch B."/>
            <person name="Kono T."/>
            <person name="Mallez S."/>
            <person name="Becker A."/>
            <person name="Gohl D.M."/>
            <person name="Silverstein K.A.T."/>
            <person name="Koren S."/>
            <person name="Bechman K.B."/>
            <person name="Herman A."/>
            <person name="Abrahante J.E."/>
            <person name="Garbe J."/>
        </authorList>
    </citation>
    <scope>NUCLEOTIDE SEQUENCE</scope>
    <source>
        <strain evidence="14">Duluth1</strain>
        <tissue evidence="14">Whole animal</tissue>
    </source>
</reference>
<evidence type="ECO:0000256" key="4">
    <source>
        <dbReference type="ARBA" id="ARBA00022737"/>
    </source>
</evidence>
<comment type="similarity">
    <text evidence="2">Belongs to the krueppel C2H2-type zinc-finger protein family.</text>
</comment>
<feature type="domain" description="C2H2-type" evidence="13">
    <location>
        <begin position="72"/>
        <end position="99"/>
    </location>
</feature>
<dbReference type="FunFam" id="3.30.160.60:FF:001016">
    <property type="entry name" value="zinc finger protein 850-like"/>
    <property type="match status" value="1"/>
</dbReference>
<keyword evidence="15" id="KW-1185">Reference proteome</keyword>
<gene>
    <name evidence="14" type="ORF">DPMN_022965</name>
</gene>
<evidence type="ECO:0000256" key="9">
    <source>
        <dbReference type="ARBA" id="ARBA00023163"/>
    </source>
</evidence>
<evidence type="ECO:0000259" key="13">
    <source>
        <dbReference type="PROSITE" id="PS50157"/>
    </source>
</evidence>
<keyword evidence="6" id="KW-0862">Zinc</keyword>
<evidence type="ECO:0000256" key="7">
    <source>
        <dbReference type="ARBA" id="ARBA00023015"/>
    </source>
</evidence>
<dbReference type="InterPro" id="IPR036236">
    <property type="entry name" value="Znf_C2H2_sf"/>
</dbReference>
<keyword evidence="5 11" id="KW-0863">Zinc-finger</keyword>
<evidence type="ECO:0000256" key="1">
    <source>
        <dbReference type="ARBA" id="ARBA00004123"/>
    </source>
</evidence>
<evidence type="ECO:0000256" key="5">
    <source>
        <dbReference type="ARBA" id="ARBA00022771"/>
    </source>
</evidence>
<dbReference type="Pfam" id="PF00096">
    <property type="entry name" value="zf-C2H2"/>
    <property type="match status" value="5"/>
</dbReference>
<keyword evidence="9" id="KW-0804">Transcription</keyword>
<feature type="compositionally biased region" description="Low complexity" evidence="12">
    <location>
        <begin position="216"/>
        <end position="232"/>
    </location>
</feature>
<keyword evidence="8" id="KW-0238">DNA-binding</keyword>
<feature type="region of interest" description="Disordered" evidence="12">
    <location>
        <begin position="216"/>
        <end position="248"/>
    </location>
</feature>
<dbReference type="GO" id="GO:0000978">
    <property type="term" value="F:RNA polymerase II cis-regulatory region sequence-specific DNA binding"/>
    <property type="evidence" value="ECO:0007669"/>
    <property type="project" value="TreeGrafter"/>
</dbReference>
<reference evidence="14" key="1">
    <citation type="journal article" date="2019" name="bioRxiv">
        <title>The Genome of the Zebra Mussel, Dreissena polymorpha: A Resource for Invasive Species Research.</title>
        <authorList>
            <person name="McCartney M.A."/>
            <person name="Auch B."/>
            <person name="Kono T."/>
            <person name="Mallez S."/>
            <person name="Zhang Y."/>
            <person name="Obille A."/>
            <person name="Becker A."/>
            <person name="Abrahante J.E."/>
            <person name="Garbe J."/>
            <person name="Badalamenti J.P."/>
            <person name="Herman A."/>
            <person name="Mangelson H."/>
            <person name="Liachko I."/>
            <person name="Sullivan S."/>
            <person name="Sone E.D."/>
            <person name="Koren S."/>
            <person name="Silverstein K.A.T."/>
            <person name="Beckman K.B."/>
            <person name="Gohl D.M."/>
        </authorList>
    </citation>
    <scope>NUCLEOTIDE SEQUENCE</scope>
    <source>
        <strain evidence="14">Duluth1</strain>
        <tissue evidence="14">Whole animal</tissue>
    </source>
</reference>
<feature type="domain" description="C2H2-type" evidence="13">
    <location>
        <begin position="277"/>
        <end position="304"/>
    </location>
</feature>
<feature type="domain" description="C2H2-type" evidence="13">
    <location>
        <begin position="336"/>
        <end position="363"/>
    </location>
</feature>
<sequence>MNDADLMSSLYTSYAHNLASYTSTENQALLEQLQSLLKSNGAAQHSAGLATRKLSTDQGMDGNCERDDGVRPSCRFCGKTFAQASYIKAHERLHTGEKPYVCSVCNKAFSDASNWKKHERMHSRQIQSSYEDGVVSAVNSAPTTPEPLTPNSPTMKVTQMSNMNLTAANLNSHNTSFASTLSQIAACSLAGSMPGMFPEVTSSLAVLSHSLSHAHSQSHNVHLSSSTSQNSEDSNDMSPPSKRNKDDSLSCNLCSKTFSTPASLSMHKKIHSGEKPHTCITCGKSFTQIGTLRAHERVHTGEKPYECNICGKTFAQCGSFRMHERRHHRDMMENFQKCFVCGVSFTSMDELQKHMMCHPGALSFNLHHGPMGYPGPLPMGFGFPIDFDSKAEMKMDPSEISEIEKAFNLFGSQSKTAPVTSHADHYHLPPFVSSAHAFIQRSLSQSNDPNTAVSMLLASNGAENLLGQQFSNPGILSPVRLPIMPPERNQSAASSAKPVKEEVEPVSTTTRSRKYSSDSHTSMSCTDGKEKQSNDEDHENMTEMDNENHVPNHSQKTPSEDSSLAESRSTEDFQSDDVHTNGVNGGISRRNLNKRMISSSNSRKQRRPMRRLSSVTMATGLDQTEYQQQYNTEDGEEEEEELNKDQLMVSFLLSKGEVYKCEHCHIIFEDCTLYLLHNGFHANDRDPFKCQICKKSCDGRVEFNCHLTSHIK</sequence>
<dbReference type="GO" id="GO:0001228">
    <property type="term" value="F:DNA-binding transcription activator activity, RNA polymerase II-specific"/>
    <property type="evidence" value="ECO:0007669"/>
    <property type="project" value="TreeGrafter"/>
</dbReference>
<feature type="region of interest" description="Disordered" evidence="12">
    <location>
        <begin position="481"/>
        <end position="611"/>
    </location>
</feature>
<accession>A0A9D4RAY2</accession>
<evidence type="ECO:0000256" key="11">
    <source>
        <dbReference type="PROSITE-ProRule" id="PRU00042"/>
    </source>
</evidence>
<organism evidence="14 15">
    <name type="scientific">Dreissena polymorpha</name>
    <name type="common">Zebra mussel</name>
    <name type="synonym">Mytilus polymorpha</name>
    <dbReference type="NCBI Taxonomy" id="45954"/>
    <lineage>
        <taxon>Eukaryota</taxon>
        <taxon>Metazoa</taxon>
        <taxon>Spiralia</taxon>
        <taxon>Lophotrochozoa</taxon>
        <taxon>Mollusca</taxon>
        <taxon>Bivalvia</taxon>
        <taxon>Autobranchia</taxon>
        <taxon>Heteroconchia</taxon>
        <taxon>Euheterodonta</taxon>
        <taxon>Imparidentia</taxon>
        <taxon>Neoheterodontei</taxon>
        <taxon>Myida</taxon>
        <taxon>Dreissenoidea</taxon>
        <taxon>Dreissenidae</taxon>
        <taxon>Dreissena</taxon>
    </lineage>
</organism>
<dbReference type="GO" id="GO:0005634">
    <property type="term" value="C:nucleus"/>
    <property type="evidence" value="ECO:0007669"/>
    <property type="project" value="UniProtKB-SubCell"/>
</dbReference>
<keyword evidence="10" id="KW-0539">Nucleus</keyword>
<dbReference type="SUPFAM" id="SSF57667">
    <property type="entry name" value="beta-beta-alpha zinc fingers"/>
    <property type="match status" value="3"/>
</dbReference>
<protein>
    <recommendedName>
        <fullName evidence="13">C2H2-type domain-containing protein</fullName>
    </recommendedName>
</protein>
<feature type="compositionally biased region" description="Polar residues" evidence="12">
    <location>
        <begin position="551"/>
        <end position="567"/>
    </location>
</feature>
<feature type="domain" description="C2H2-type" evidence="13">
    <location>
        <begin position="100"/>
        <end position="127"/>
    </location>
</feature>
<dbReference type="FunFam" id="3.30.160.60:FF:000358">
    <property type="entry name" value="zinc finger protein 24"/>
    <property type="match status" value="1"/>
</dbReference>
<evidence type="ECO:0000256" key="12">
    <source>
        <dbReference type="SAM" id="MobiDB-lite"/>
    </source>
</evidence>
<keyword evidence="3" id="KW-0479">Metal-binding</keyword>